<feature type="region of interest" description="Disordered" evidence="1">
    <location>
        <begin position="216"/>
        <end position="285"/>
    </location>
</feature>
<dbReference type="AlphaFoldDB" id="A0A7S3P4L1"/>
<feature type="compositionally biased region" description="Basic and acidic residues" evidence="1">
    <location>
        <begin position="216"/>
        <end position="250"/>
    </location>
</feature>
<protein>
    <submittedName>
        <fullName evidence="3">Uncharacterized protein</fullName>
    </submittedName>
</protein>
<gene>
    <name evidence="3" type="ORF">ACOF00016_LOCUS2822</name>
</gene>
<accession>A0A7S3P4L1</accession>
<name>A0A7S3P4L1_9STRA</name>
<keyword evidence="2" id="KW-0472">Membrane</keyword>
<feature type="region of interest" description="Disordered" evidence="1">
    <location>
        <begin position="1"/>
        <end position="45"/>
    </location>
</feature>
<keyword evidence="2" id="KW-1133">Transmembrane helix</keyword>
<evidence type="ECO:0000256" key="2">
    <source>
        <dbReference type="SAM" id="Phobius"/>
    </source>
</evidence>
<reference evidence="3" key="1">
    <citation type="submission" date="2021-01" db="EMBL/GenBank/DDBJ databases">
        <authorList>
            <person name="Corre E."/>
            <person name="Pelletier E."/>
            <person name="Niang G."/>
            <person name="Scheremetjew M."/>
            <person name="Finn R."/>
            <person name="Kale V."/>
            <person name="Holt S."/>
            <person name="Cochrane G."/>
            <person name="Meng A."/>
            <person name="Brown T."/>
            <person name="Cohen L."/>
        </authorList>
    </citation>
    <scope>NUCLEOTIDE SEQUENCE</scope>
    <source>
        <strain evidence="3">CCMP127</strain>
    </source>
</reference>
<organism evidence="3">
    <name type="scientific">Amphora coffeiformis</name>
    <dbReference type="NCBI Taxonomy" id="265554"/>
    <lineage>
        <taxon>Eukaryota</taxon>
        <taxon>Sar</taxon>
        <taxon>Stramenopiles</taxon>
        <taxon>Ochrophyta</taxon>
        <taxon>Bacillariophyta</taxon>
        <taxon>Bacillariophyceae</taxon>
        <taxon>Bacillariophycidae</taxon>
        <taxon>Thalassiophysales</taxon>
        <taxon>Catenulaceae</taxon>
        <taxon>Amphora</taxon>
    </lineage>
</organism>
<sequence length="474" mass="51539">MVKIRGFLSGKSRRERKEKKKEAKNGAENGTMEEGKAEGDDQSTVYKVDVDDGSIDAKDPATLAAKSGLLNKDGEDEEETDFFNEHDAAAKKYLLKLVLLLMDSNSRRFELLQLEFDSVQASVSDVLAQIPVAVTEVCLKEQTYKGISSCDGNEKKPEDVLAKFCKGGDVMVAVADDMTAADYVKLALPILSDPKVVAMLKHSGIDASPWREARKNAKLAAKREKQAVAEKKKSTTKEKAPEAAPTKENKAFNSKSAQNAKVGSSTRSAPVAESPAPKASKPVIVFHPNNDTASTSRGIHVSEVHSTSSRGSKSGLSFITLLIVIVAVILLSTLLALANMYISAPIQVGHVLAPGTVLHKCGFAGVIPGVQSILSAISPRLDCKNSYLVVEDEQVTGYDSDGNVAWMIVGTHHTAKRVCDVENEEDCMKGLHFVDDKHLLISGTKITWIETFEKGVDVYPWPFEEKPLTRIWKK</sequence>
<dbReference type="EMBL" id="HBIM01003252">
    <property type="protein sequence ID" value="CAE0404717.1"/>
    <property type="molecule type" value="Transcribed_RNA"/>
</dbReference>
<feature type="compositionally biased region" description="Polar residues" evidence="1">
    <location>
        <begin position="251"/>
        <end position="268"/>
    </location>
</feature>
<proteinExistence type="predicted"/>
<evidence type="ECO:0000313" key="3">
    <source>
        <dbReference type="EMBL" id="CAE0404717.1"/>
    </source>
</evidence>
<evidence type="ECO:0000256" key="1">
    <source>
        <dbReference type="SAM" id="MobiDB-lite"/>
    </source>
</evidence>
<feature type="transmembrane region" description="Helical" evidence="2">
    <location>
        <begin position="316"/>
        <end position="337"/>
    </location>
</feature>
<keyword evidence="2" id="KW-0812">Transmembrane</keyword>